<dbReference type="Proteomes" id="UP000433493">
    <property type="component" value="Unassembled WGS sequence"/>
</dbReference>
<dbReference type="InterPro" id="IPR050204">
    <property type="entry name" value="AraC_XylS_family_regulators"/>
</dbReference>
<dbReference type="PRINTS" id="PR00032">
    <property type="entry name" value="HTHARAC"/>
</dbReference>
<reference evidence="5 6" key="1">
    <citation type="submission" date="2019-09" db="EMBL/GenBank/DDBJ databases">
        <title>Phylogeny of genus Pseudoclavibacter and closely related genus.</title>
        <authorList>
            <person name="Li Y."/>
        </authorList>
    </citation>
    <scope>NUCLEOTIDE SEQUENCE [LARGE SCALE GENOMIC DNA]</scope>
    <source>
        <strain evidence="5 6">KCTC 13959</strain>
    </source>
</reference>
<dbReference type="GO" id="GO:0043565">
    <property type="term" value="F:sequence-specific DNA binding"/>
    <property type="evidence" value="ECO:0007669"/>
    <property type="project" value="InterPro"/>
</dbReference>
<evidence type="ECO:0000313" key="6">
    <source>
        <dbReference type="Proteomes" id="UP000433493"/>
    </source>
</evidence>
<dbReference type="Pfam" id="PF14525">
    <property type="entry name" value="AraC_binding_2"/>
    <property type="match status" value="1"/>
</dbReference>
<dbReference type="AlphaFoldDB" id="A0A7J5BER9"/>
<evidence type="ECO:0000259" key="4">
    <source>
        <dbReference type="PROSITE" id="PS01124"/>
    </source>
</evidence>
<dbReference type="PANTHER" id="PTHR46796:SF6">
    <property type="entry name" value="ARAC SUBFAMILY"/>
    <property type="match status" value="1"/>
</dbReference>
<dbReference type="InterPro" id="IPR009057">
    <property type="entry name" value="Homeodomain-like_sf"/>
</dbReference>
<dbReference type="PROSITE" id="PS00041">
    <property type="entry name" value="HTH_ARAC_FAMILY_1"/>
    <property type="match status" value="1"/>
</dbReference>
<dbReference type="InterPro" id="IPR020449">
    <property type="entry name" value="Tscrpt_reg_AraC-type_HTH"/>
</dbReference>
<accession>A0A7J5BER9</accession>
<sequence>MQSQSAHAKGVVRTENLDAYRTAVNSSFVPLQVDASENRPFSATLSAAAAGGVVFTQIDSASQQVQRTPESIKHGGSGFYKVSLLLSGSSILVQDGREVLMQPGDLTYYDTSRPYSLLFDDKFSNLIMMLPKDRLDFFPIVADTLTAVSLNKQHELAKTVVSLITQAHAQFPTLNSTTRTKLANTSVELFNTMLSAIFDVEAEPHNPQVLLLQEIYAYINAHLGSTALSPRTIAEAHYMSVRRLHTLFAELDTTVSTVIRQRRLEQARADLADPATTNHTIAAIAAKWGFVDAAHFSRVFKQTYGVTPREFRSR</sequence>
<dbReference type="SMART" id="SM00342">
    <property type="entry name" value="HTH_ARAC"/>
    <property type="match status" value="1"/>
</dbReference>
<name>A0A7J5BER9_9MICO</name>
<keyword evidence="3" id="KW-0804">Transcription</keyword>
<keyword evidence="2" id="KW-0238">DNA-binding</keyword>
<feature type="domain" description="HTH araC/xylS-type" evidence="4">
    <location>
        <begin position="213"/>
        <end position="314"/>
    </location>
</feature>
<dbReference type="InterPro" id="IPR035418">
    <property type="entry name" value="AraC-bd_2"/>
</dbReference>
<evidence type="ECO:0000256" key="1">
    <source>
        <dbReference type="ARBA" id="ARBA00023015"/>
    </source>
</evidence>
<dbReference type="OrthoDB" id="9799345at2"/>
<dbReference type="InterPro" id="IPR018060">
    <property type="entry name" value="HTH_AraC"/>
</dbReference>
<evidence type="ECO:0000313" key="5">
    <source>
        <dbReference type="EMBL" id="KAB1644756.1"/>
    </source>
</evidence>
<dbReference type="PROSITE" id="PS01124">
    <property type="entry name" value="HTH_ARAC_FAMILY_2"/>
    <property type="match status" value="1"/>
</dbReference>
<dbReference type="InterPro" id="IPR018062">
    <property type="entry name" value="HTH_AraC-typ_CS"/>
</dbReference>
<keyword evidence="6" id="KW-1185">Reference proteome</keyword>
<proteinExistence type="predicted"/>
<organism evidence="5 6">
    <name type="scientific">Gulosibacter chungangensis</name>
    <dbReference type="NCBI Taxonomy" id="979746"/>
    <lineage>
        <taxon>Bacteria</taxon>
        <taxon>Bacillati</taxon>
        <taxon>Actinomycetota</taxon>
        <taxon>Actinomycetes</taxon>
        <taxon>Micrococcales</taxon>
        <taxon>Microbacteriaceae</taxon>
        <taxon>Gulosibacter</taxon>
    </lineage>
</organism>
<gene>
    <name evidence="5" type="ORF">F8O05_00275</name>
</gene>
<dbReference type="RefSeq" id="WP_158050757.1">
    <property type="nucleotide sequence ID" value="NZ_WBKB01000001.1"/>
</dbReference>
<dbReference type="PANTHER" id="PTHR46796">
    <property type="entry name" value="HTH-TYPE TRANSCRIPTIONAL ACTIVATOR RHAS-RELATED"/>
    <property type="match status" value="1"/>
</dbReference>
<dbReference type="EMBL" id="WBKB01000001">
    <property type="protein sequence ID" value="KAB1644756.1"/>
    <property type="molecule type" value="Genomic_DNA"/>
</dbReference>
<dbReference type="SUPFAM" id="SSF46689">
    <property type="entry name" value="Homeodomain-like"/>
    <property type="match status" value="1"/>
</dbReference>
<evidence type="ECO:0000256" key="2">
    <source>
        <dbReference type="ARBA" id="ARBA00023125"/>
    </source>
</evidence>
<dbReference type="Gene3D" id="1.10.10.60">
    <property type="entry name" value="Homeodomain-like"/>
    <property type="match status" value="1"/>
</dbReference>
<evidence type="ECO:0000256" key="3">
    <source>
        <dbReference type="ARBA" id="ARBA00023163"/>
    </source>
</evidence>
<dbReference type="Pfam" id="PF12833">
    <property type="entry name" value="HTH_18"/>
    <property type="match status" value="1"/>
</dbReference>
<protein>
    <submittedName>
        <fullName evidence="5">Helix-turn-helix domain-containing protein</fullName>
    </submittedName>
</protein>
<keyword evidence="1" id="KW-0805">Transcription regulation</keyword>
<dbReference type="GO" id="GO:0003700">
    <property type="term" value="F:DNA-binding transcription factor activity"/>
    <property type="evidence" value="ECO:0007669"/>
    <property type="project" value="InterPro"/>
</dbReference>
<comment type="caution">
    <text evidence="5">The sequence shown here is derived from an EMBL/GenBank/DDBJ whole genome shotgun (WGS) entry which is preliminary data.</text>
</comment>